<evidence type="ECO:0000313" key="3">
    <source>
        <dbReference type="Proteomes" id="UP001295684"/>
    </source>
</evidence>
<feature type="compositionally biased region" description="Polar residues" evidence="1">
    <location>
        <begin position="172"/>
        <end position="184"/>
    </location>
</feature>
<dbReference type="EMBL" id="CAMPGE010011843">
    <property type="protein sequence ID" value="CAI2370645.1"/>
    <property type="molecule type" value="Genomic_DNA"/>
</dbReference>
<proteinExistence type="predicted"/>
<gene>
    <name evidence="2" type="ORF">ECRASSUSDP1_LOCUS11962</name>
</gene>
<evidence type="ECO:0000256" key="1">
    <source>
        <dbReference type="SAM" id="MobiDB-lite"/>
    </source>
</evidence>
<keyword evidence="3" id="KW-1185">Reference proteome</keyword>
<feature type="region of interest" description="Disordered" evidence="1">
    <location>
        <begin position="170"/>
        <end position="205"/>
    </location>
</feature>
<dbReference type="Proteomes" id="UP001295684">
    <property type="component" value="Unassembled WGS sequence"/>
</dbReference>
<sequence>MNKEDAMNQIEIAYEQINDKNNGYQFDTRKRKLDLGLKSCRKPPSLSQSSSLGYFQTVKEISEYKTPKKTLKRTEIDFTRTSPKTIYDSKTYETTSASSGFKFSQTKDDRSPFIRKSIDSVSRGLFKDKEEPERVKYQPVFSSPSPGLYSNTEKLSSLNYQHDMRSRYKYRQSYTRDNPYQRSSDYLKDYTPLFSSNSSKYYSRY</sequence>
<organism evidence="2 3">
    <name type="scientific">Euplotes crassus</name>
    <dbReference type="NCBI Taxonomy" id="5936"/>
    <lineage>
        <taxon>Eukaryota</taxon>
        <taxon>Sar</taxon>
        <taxon>Alveolata</taxon>
        <taxon>Ciliophora</taxon>
        <taxon>Intramacronucleata</taxon>
        <taxon>Spirotrichea</taxon>
        <taxon>Hypotrichia</taxon>
        <taxon>Euplotida</taxon>
        <taxon>Euplotidae</taxon>
        <taxon>Moneuplotes</taxon>
    </lineage>
</organism>
<accession>A0AAD1XDP7</accession>
<dbReference type="AlphaFoldDB" id="A0AAD1XDP7"/>
<reference evidence="2" key="1">
    <citation type="submission" date="2023-07" db="EMBL/GenBank/DDBJ databases">
        <authorList>
            <consortium name="AG Swart"/>
            <person name="Singh M."/>
            <person name="Singh A."/>
            <person name="Seah K."/>
            <person name="Emmerich C."/>
        </authorList>
    </citation>
    <scope>NUCLEOTIDE SEQUENCE</scope>
    <source>
        <strain evidence="2">DP1</strain>
    </source>
</reference>
<feature type="compositionally biased region" description="Polar residues" evidence="1">
    <location>
        <begin position="193"/>
        <end position="205"/>
    </location>
</feature>
<evidence type="ECO:0000313" key="2">
    <source>
        <dbReference type="EMBL" id="CAI2370645.1"/>
    </source>
</evidence>
<name>A0AAD1XDP7_EUPCR</name>
<comment type="caution">
    <text evidence="2">The sequence shown here is derived from an EMBL/GenBank/DDBJ whole genome shotgun (WGS) entry which is preliminary data.</text>
</comment>
<protein>
    <submittedName>
        <fullName evidence="2">Uncharacterized protein</fullName>
    </submittedName>
</protein>